<accession>A0A3A1YII5</accession>
<evidence type="ECO:0000313" key="1">
    <source>
        <dbReference type="EMBL" id="RIY36054.1"/>
    </source>
</evidence>
<reference evidence="1 2" key="1">
    <citation type="submission" date="2017-08" db="EMBL/GenBank/DDBJ databases">
        <title>Reclassification of Bisgaard taxon 37 and 44.</title>
        <authorList>
            <person name="Christensen H."/>
        </authorList>
    </citation>
    <scope>NUCLEOTIDE SEQUENCE [LARGE SCALE GENOMIC DNA]</scope>
    <source>
        <strain evidence="1 2">111</strain>
    </source>
</reference>
<dbReference type="Proteomes" id="UP000265916">
    <property type="component" value="Unassembled WGS sequence"/>
</dbReference>
<sequence>MLTSWLPLMFEFSIVVFSLAVILTLPSIEAILVTVTFTEPLGEVISTFSFAVRLVPLFRLTPWLPDTSIEPLLELTFEALIVVVPLVELIDTP</sequence>
<dbReference type="AlphaFoldDB" id="A0A3A1YII5"/>
<comment type="caution">
    <text evidence="1">The sequence shown here is derived from an EMBL/GenBank/DDBJ whole genome shotgun (WGS) entry which is preliminary data.</text>
</comment>
<dbReference type="EMBL" id="NRJG01000116">
    <property type="protein sequence ID" value="RIY36054.1"/>
    <property type="molecule type" value="Genomic_DNA"/>
</dbReference>
<name>A0A3A1YII5_9GAMM</name>
<proteinExistence type="predicted"/>
<gene>
    <name evidence="1" type="ORF">CKF58_06230</name>
</gene>
<keyword evidence="2" id="KW-1185">Reference proteome</keyword>
<evidence type="ECO:0000313" key="2">
    <source>
        <dbReference type="Proteomes" id="UP000265916"/>
    </source>
</evidence>
<protein>
    <submittedName>
        <fullName evidence="1">Uncharacterized protein</fullName>
    </submittedName>
</protein>
<organism evidence="1 2">
    <name type="scientific">Psittacicella hinzii</name>
    <dbReference type="NCBI Taxonomy" id="2028575"/>
    <lineage>
        <taxon>Bacteria</taxon>
        <taxon>Pseudomonadati</taxon>
        <taxon>Pseudomonadota</taxon>
        <taxon>Gammaproteobacteria</taxon>
        <taxon>Pasteurellales</taxon>
        <taxon>Psittacicellaceae</taxon>
        <taxon>Psittacicella</taxon>
    </lineage>
</organism>